<proteinExistence type="predicted"/>
<evidence type="ECO:0000313" key="2">
    <source>
        <dbReference type="Proteomes" id="UP001151760"/>
    </source>
</evidence>
<accession>A0ABQ5AWS7</accession>
<reference evidence="1" key="1">
    <citation type="journal article" date="2022" name="Int. J. Mol. Sci.">
        <title>Draft Genome of Tanacetum Coccineum: Genomic Comparison of Closely Related Tanacetum-Family Plants.</title>
        <authorList>
            <person name="Yamashiro T."/>
            <person name="Shiraishi A."/>
            <person name="Nakayama K."/>
            <person name="Satake H."/>
        </authorList>
    </citation>
    <scope>NUCLEOTIDE SEQUENCE</scope>
</reference>
<organism evidence="1 2">
    <name type="scientific">Tanacetum coccineum</name>
    <dbReference type="NCBI Taxonomy" id="301880"/>
    <lineage>
        <taxon>Eukaryota</taxon>
        <taxon>Viridiplantae</taxon>
        <taxon>Streptophyta</taxon>
        <taxon>Embryophyta</taxon>
        <taxon>Tracheophyta</taxon>
        <taxon>Spermatophyta</taxon>
        <taxon>Magnoliopsida</taxon>
        <taxon>eudicotyledons</taxon>
        <taxon>Gunneridae</taxon>
        <taxon>Pentapetalae</taxon>
        <taxon>asterids</taxon>
        <taxon>campanulids</taxon>
        <taxon>Asterales</taxon>
        <taxon>Asteraceae</taxon>
        <taxon>Asteroideae</taxon>
        <taxon>Anthemideae</taxon>
        <taxon>Anthemidinae</taxon>
        <taxon>Tanacetum</taxon>
    </lineage>
</organism>
<gene>
    <name evidence="1" type="ORF">Tco_0840280</name>
</gene>
<dbReference type="EMBL" id="BQNB010012617">
    <property type="protein sequence ID" value="GJT05818.1"/>
    <property type="molecule type" value="Genomic_DNA"/>
</dbReference>
<reference evidence="1" key="2">
    <citation type="submission" date="2022-01" db="EMBL/GenBank/DDBJ databases">
        <authorList>
            <person name="Yamashiro T."/>
            <person name="Shiraishi A."/>
            <person name="Satake H."/>
            <person name="Nakayama K."/>
        </authorList>
    </citation>
    <scope>NUCLEOTIDE SEQUENCE</scope>
</reference>
<name>A0ABQ5AWS7_9ASTR</name>
<protein>
    <submittedName>
        <fullName evidence="1">Uncharacterized protein</fullName>
    </submittedName>
</protein>
<dbReference type="Proteomes" id="UP001151760">
    <property type="component" value="Unassembled WGS sequence"/>
</dbReference>
<evidence type="ECO:0000313" key="1">
    <source>
        <dbReference type="EMBL" id="GJT05818.1"/>
    </source>
</evidence>
<keyword evidence="2" id="KW-1185">Reference proteome</keyword>
<comment type="caution">
    <text evidence="1">The sequence shown here is derived from an EMBL/GenBank/DDBJ whole genome shotgun (WGS) entry which is preliminary data.</text>
</comment>
<sequence>MAYVGMPLLQELARAANSNDIRDQLSVLFKREVDEASEKMHDYCRLSDELREGVRKRDAYIEELQKLQMFNSLDRVRESVDMIKSMQPDDMQKASRLLLMAMEVQNEVSLLRDLFAELGLDSVVVAMTELSSFIGCGSEERRGMVDVIVSTTVSMTSVGGVPVEECVPELANIRDNELRFCEGHSAC</sequence>